<dbReference type="InterPro" id="IPR005908">
    <property type="entry name" value="G1P_thy_trans_l"/>
</dbReference>
<dbReference type="InterPro" id="IPR029044">
    <property type="entry name" value="Nucleotide-diphossugar_trans"/>
</dbReference>
<reference evidence="2 3" key="1">
    <citation type="submission" date="2020-08" db="EMBL/GenBank/DDBJ databases">
        <title>Sequencing the genomes of 1000 actinobacteria strains.</title>
        <authorList>
            <person name="Klenk H.-P."/>
        </authorList>
    </citation>
    <scope>NUCLEOTIDE SEQUENCE [LARGE SCALE GENOMIC DNA]</scope>
    <source>
        <strain evidence="2 3">DSM 45784</strain>
    </source>
</reference>
<organism evidence="2 3">
    <name type="scientific">Sphaerisporangium siamense</name>
    <dbReference type="NCBI Taxonomy" id="795645"/>
    <lineage>
        <taxon>Bacteria</taxon>
        <taxon>Bacillati</taxon>
        <taxon>Actinomycetota</taxon>
        <taxon>Actinomycetes</taxon>
        <taxon>Streptosporangiales</taxon>
        <taxon>Streptosporangiaceae</taxon>
        <taxon>Sphaerisporangium</taxon>
    </lineage>
</organism>
<dbReference type="EC" id="2.7.7.24" evidence="2"/>
<comment type="caution">
    <text evidence="2">The sequence shown here is derived from an EMBL/GenBank/DDBJ whole genome shotgun (WGS) entry which is preliminary data.</text>
</comment>
<dbReference type="Pfam" id="PF00483">
    <property type="entry name" value="NTP_transferase"/>
    <property type="match status" value="1"/>
</dbReference>
<dbReference type="InterPro" id="IPR005835">
    <property type="entry name" value="NTP_transferase_dom"/>
</dbReference>
<protein>
    <submittedName>
        <fullName evidence="2">Glucose-1-phosphate thymidylyltransferase</fullName>
        <ecNumber evidence="2">2.7.7.24</ecNumber>
    </submittedName>
</protein>
<gene>
    <name evidence="2" type="ORF">BJ982_003971</name>
</gene>
<dbReference type="EMBL" id="JACHND010000001">
    <property type="protein sequence ID" value="MBB4702427.1"/>
    <property type="molecule type" value="Genomic_DNA"/>
</dbReference>
<dbReference type="PANTHER" id="PTHR42883:SF2">
    <property type="entry name" value="THYMIDYLYLTRANSFERASE"/>
    <property type="match status" value="1"/>
</dbReference>
<feature type="domain" description="Nucleotidyl transferase" evidence="1">
    <location>
        <begin position="2"/>
        <end position="233"/>
    </location>
</feature>
<dbReference type="PANTHER" id="PTHR42883">
    <property type="entry name" value="GLUCOSE-1-PHOSPHATE THYMIDYLTRANSFERASE"/>
    <property type="match status" value="1"/>
</dbReference>
<dbReference type="AlphaFoldDB" id="A0A7W7GAI1"/>
<dbReference type="Gene3D" id="2.160.10.10">
    <property type="entry name" value="Hexapeptide repeat proteins"/>
    <property type="match status" value="1"/>
</dbReference>
<keyword evidence="2" id="KW-0548">Nucleotidyltransferase</keyword>
<dbReference type="Gene3D" id="3.90.550.10">
    <property type="entry name" value="Spore Coat Polysaccharide Biosynthesis Protein SpsA, Chain A"/>
    <property type="match status" value="1"/>
</dbReference>
<dbReference type="NCBIfam" id="TIGR01208">
    <property type="entry name" value="rmlA_long"/>
    <property type="match status" value="1"/>
</dbReference>
<evidence type="ECO:0000313" key="2">
    <source>
        <dbReference type="EMBL" id="MBB4702427.1"/>
    </source>
</evidence>
<keyword evidence="3" id="KW-1185">Reference proteome</keyword>
<dbReference type="CDD" id="cd04189">
    <property type="entry name" value="G1P_TT_long"/>
    <property type="match status" value="1"/>
</dbReference>
<name>A0A7W7GAI1_9ACTN</name>
<dbReference type="Proteomes" id="UP000542210">
    <property type="component" value="Unassembled WGS sequence"/>
</dbReference>
<dbReference type="SUPFAM" id="SSF53448">
    <property type="entry name" value="Nucleotide-diphospho-sugar transferases"/>
    <property type="match status" value="1"/>
</dbReference>
<accession>A0A7W7GAI1</accession>
<dbReference type="GO" id="GO:0008879">
    <property type="term" value="F:glucose-1-phosphate thymidylyltransferase activity"/>
    <property type="evidence" value="ECO:0007669"/>
    <property type="project" value="UniProtKB-EC"/>
</dbReference>
<sequence length="360" mass="37693">MKALVLAGGSGTRLRPFSYSMPKQLIPIAGKPVLEYVLENIRDLGVTEIGVIVGERSHEIAEVIGDGARFGARVTYIRQDRPLGLAHCVTLARGFLGEDDFVMYLGDNMLPDGVAAIAEDFLAARPAAQVVVRRVADPRAFGVVEVDSTGAVRGLAEKPEHPRSDLAMLGVYFFTPAIHEAVAAIGPSARGELEITDAVQWLLSDGAEVKASEYHGYWKDTGQIEDVLACNRRLLGGLTPAVHGDVDEASVVQGRVVVEPGARVVRSRLVGPAVVGAGTVVEDSHIGPGTSVGRGCVLRGTRMADSIVMDGASISQVSGLTGSLIGRSAVVGPAAADPAAYGEARHVLVVGDHTRVEIAA</sequence>
<evidence type="ECO:0000313" key="3">
    <source>
        <dbReference type="Proteomes" id="UP000542210"/>
    </source>
</evidence>
<evidence type="ECO:0000259" key="1">
    <source>
        <dbReference type="Pfam" id="PF00483"/>
    </source>
</evidence>
<proteinExistence type="predicted"/>
<keyword evidence="2" id="KW-0808">Transferase</keyword>
<dbReference type="RefSeq" id="WP_184882184.1">
    <property type="nucleotide sequence ID" value="NZ_BOOV01000040.1"/>
</dbReference>